<name>A0A1M7YP18_9VIBR</name>
<protein>
    <submittedName>
        <fullName evidence="1">Uncharacterized protein</fullName>
    </submittedName>
</protein>
<evidence type="ECO:0000313" key="1">
    <source>
        <dbReference type="EMBL" id="SHO54382.1"/>
    </source>
</evidence>
<proteinExistence type="predicted"/>
<reference evidence="2" key="1">
    <citation type="submission" date="2016-12" db="EMBL/GenBank/DDBJ databases">
        <authorList>
            <person name="Rodrigo-Torres L."/>
            <person name="Arahal R.D."/>
            <person name="Lucena T."/>
        </authorList>
    </citation>
    <scope>NUCLEOTIDE SEQUENCE [LARGE SCALE GENOMIC DNA]</scope>
</reference>
<gene>
    <name evidence="1" type="ORF">VQ7734_00096</name>
</gene>
<accession>A0A1M7YP18</accession>
<evidence type="ECO:0000313" key="2">
    <source>
        <dbReference type="Proteomes" id="UP000184600"/>
    </source>
</evidence>
<dbReference type="OrthoDB" id="5876883at2"/>
<dbReference type="Proteomes" id="UP000184600">
    <property type="component" value="Unassembled WGS sequence"/>
</dbReference>
<dbReference type="STRING" id="1117707.VQ7734_00096"/>
<organism evidence="1 2">
    <name type="scientific">Vibrio quintilis</name>
    <dbReference type="NCBI Taxonomy" id="1117707"/>
    <lineage>
        <taxon>Bacteria</taxon>
        <taxon>Pseudomonadati</taxon>
        <taxon>Pseudomonadota</taxon>
        <taxon>Gammaproteobacteria</taxon>
        <taxon>Vibrionales</taxon>
        <taxon>Vibrionaceae</taxon>
        <taxon>Vibrio</taxon>
    </lineage>
</organism>
<dbReference type="EMBL" id="FRFG01000003">
    <property type="protein sequence ID" value="SHO54382.1"/>
    <property type="molecule type" value="Genomic_DNA"/>
</dbReference>
<dbReference type="AlphaFoldDB" id="A0A1M7YP18"/>
<keyword evidence="2" id="KW-1185">Reference proteome</keyword>
<sequence length="134" mass="15018">MTMNKEFIESRIDELKSNRDVGPEGLSIKQIRDRQIKQRFTADEADFISILANSVGVQRAVLSNALFIDAVINMLAEDPELCDEVMAKWSRNGGQKIDFFDEIYARSEAGQPIDGECCSVQFPQSLRISVRSGS</sequence>